<organism evidence="1 2">
    <name type="scientific">Kozakia baliensis</name>
    <dbReference type="NCBI Taxonomy" id="153496"/>
    <lineage>
        <taxon>Bacteria</taxon>
        <taxon>Pseudomonadati</taxon>
        <taxon>Pseudomonadota</taxon>
        <taxon>Alphaproteobacteria</taxon>
        <taxon>Acetobacterales</taxon>
        <taxon>Acetobacteraceae</taxon>
        <taxon>Kozakia</taxon>
    </lineage>
</organism>
<dbReference type="KEGG" id="kba:A0U89_03945"/>
<dbReference type="EMBL" id="CP014674">
    <property type="protein sequence ID" value="AOX16415.1"/>
    <property type="molecule type" value="Genomic_DNA"/>
</dbReference>
<keyword evidence="2" id="KW-1185">Reference proteome</keyword>
<evidence type="ECO:0000313" key="1">
    <source>
        <dbReference type="EMBL" id="AOX16415.1"/>
    </source>
</evidence>
<dbReference type="RefSeq" id="WP_070402178.1">
    <property type="nucleotide sequence ID" value="NZ_BJVW01000002.1"/>
</dbReference>
<gene>
    <name evidence="1" type="ORF">A0U89_03945</name>
</gene>
<dbReference type="Proteomes" id="UP000179145">
    <property type="component" value="Chromosome"/>
</dbReference>
<dbReference type="eggNOG" id="COG4713">
    <property type="taxonomic scope" value="Bacteria"/>
</dbReference>
<dbReference type="OrthoDB" id="2220917at2"/>
<sequence>MGSLARLWFVLALPFAVIMMIMTPPFQTPDEQNHFFRAVQIGQGGIVGRKLNWRQAGGFLPEGAVSYASSFGDLPFHMERKVSWERIHDRSGGSWQTPNISADFGNTVIYAPMFYCAVVLGIDLGRIAHLSVRDSFYLARFCNILFCVVVGALAIAIARKGRLLIALILSLPMTLSLDGSCSQDGALIAAAALTAALLSRAQEAPFQGYKPWLVLGLMLGFIAASKPPYFLVLAFPALLMPRVLWRQTLACAVLGAAILFAWSIFGVHPAKIPFQIDEGISTPRQFHFVLAHPLHMVQILSRTFHLYGPTFWREYLGTLGWLDTPLPHWFYRTATLFLLIGGFCALAQLPRKAANRIALLRAALVSLIVAATTIGVCLALYLIWTPLGLDHIEGIQGRYFLAISLFAILALPAERRAPGCALQVLALAEPSILFLAFGTGAFATTEALLARYW</sequence>
<dbReference type="AlphaFoldDB" id="A0A1D8URY0"/>
<dbReference type="Pfam" id="PF09913">
    <property type="entry name" value="DUF2142"/>
    <property type="match status" value="1"/>
</dbReference>
<accession>A0A1D8URY0</accession>
<name>A0A1D8URY0_9PROT</name>
<protein>
    <submittedName>
        <fullName evidence="1">Uncharacterized protein</fullName>
    </submittedName>
</protein>
<dbReference type="InterPro" id="IPR018674">
    <property type="entry name" value="DUF2142_membrane"/>
</dbReference>
<dbReference type="STRING" id="153496.A0U89_03945"/>
<reference evidence="1 2" key="1">
    <citation type="journal article" date="2016" name="Microb. Cell Fact.">
        <title>Dissection of exopolysaccharide biosynthesis in Kozakia baliensis.</title>
        <authorList>
            <person name="Brandt J.U."/>
            <person name="Jakob F."/>
            <person name="Behr J."/>
            <person name="Geissler A.J."/>
            <person name="Vogel R.F."/>
        </authorList>
    </citation>
    <scope>NUCLEOTIDE SEQUENCE [LARGE SCALE GENOMIC DNA]</scope>
    <source>
        <strain evidence="1 2">DSM 14400</strain>
    </source>
</reference>
<evidence type="ECO:0000313" key="2">
    <source>
        <dbReference type="Proteomes" id="UP000179145"/>
    </source>
</evidence>
<proteinExistence type="predicted"/>